<organism evidence="14 15">
    <name type="scientific">Besnoitia besnoiti</name>
    <name type="common">Apicomplexan protozoan</name>
    <dbReference type="NCBI Taxonomy" id="94643"/>
    <lineage>
        <taxon>Eukaryota</taxon>
        <taxon>Sar</taxon>
        <taxon>Alveolata</taxon>
        <taxon>Apicomplexa</taxon>
        <taxon>Conoidasida</taxon>
        <taxon>Coccidia</taxon>
        <taxon>Eucoccidiorida</taxon>
        <taxon>Eimeriorina</taxon>
        <taxon>Sarcocystidae</taxon>
        <taxon>Besnoitia</taxon>
    </lineage>
</organism>
<evidence type="ECO:0000256" key="11">
    <source>
        <dbReference type="SAM" id="Coils"/>
    </source>
</evidence>
<comment type="subcellular location">
    <subcellularLocation>
        <location evidence="1">Endoplasmic reticulum membrane</location>
        <topology evidence="1">Single-pass membrane protein</topology>
    </subcellularLocation>
</comment>
<dbReference type="GO" id="GO:0005789">
    <property type="term" value="C:endoplasmic reticulum membrane"/>
    <property type="evidence" value="ECO:0007669"/>
    <property type="project" value="UniProtKB-SubCell"/>
</dbReference>
<evidence type="ECO:0000256" key="12">
    <source>
        <dbReference type="SAM" id="MobiDB-lite"/>
    </source>
</evidence>
<keyword evidence="8" id="KW-0342">GTP-binding</keyword>
<evidence type="ECO:0000256" key="4">
    <source>
        <dbReference type="ARBA" id="ARBA00022692"/>
    </source>
</evidence>
<dbReference type="Gene3D" id="3.40.50.300">
    <property type="entry name" value="P-loop containing nucleotide triphosphate hydrolases"/>
    <property type="match status" value="1"/>
</dbReference>
<dbReference type="InterPro" id="IPR005225">
    <property type="entry name" value="Small_GTP-bd"/>
</dbReference>
<keyword evidence="10 14" id="KW-0675">Receptor</keyword>
<sequence>MASSTDSRKKSRETGKLAKAILEADSSLPSPPSHGDLSPLSRATELGWHTLVASPASQLRHSAQRFLGRRDVPFEACAVALVLIYVVLTFLGLKALRGLTSRTAGAGGRRGSGRRVVLLGSSGSGKTSLFLLLRNGVVTETVPSMQENIEAVRVSACSRDGDPDIAEDAREASQGSAGGAEIELVDFPGHARFQGLAKPFIDSAAALLFLVDSSDKAAVKAGAEQLYELFATESLHRRQTPLLLVVNKTDLPESRSQESVVEDLEREIERSRASRSALLEGEDDAANFIGIEGEAFKILAHAPNPVEVCSCAVKTNDIDQVREFLLRHFASA</sequence>
<name>A0A2A9MHE9_BESBE</name>
<comment type="similarity">
    <text evidence="2">Belongs to the SRP receptor beta subunit family.</text>
</comment>
<keyword evidence="11" id="KW-0175">Coiled coil</keyword>
<keyword evidence="6" id="KW-0256">Endoplasmic reticulum</keyword>
<keyword evidence="4 13" id="KW-0812">Transmembrane</keyword>
<keyword evidence="5" id="KW-0547">Nucleotide-binding</keyword>
<evidence type="ECO:0000256" key="7">
    <source>
        <dbReference type="ARBA" id="ARBA00022989"/>
    </source>
</evidence>
<evidence type="ECO:0000256" key="3">
    <source>
        <dbReference type="ARBA" id="ARBA00020256"/>
    </source>
</evidence>
<evidence type="ECO:0000256" key="2">
    <source>
        <dbReference type="ARBA" id="ARBA00005619"/>
    </source>
</evidence>
<evidence type="ECO:0000313" key="14">
    <source>
        <dbReference type="EMBL" id="PFH36594.1"/>
    </source>
</evidence>
<feature type="compositionally biased region" description="Basic and acidic residues" evidence="12">
    <location>
        <begin position="1"/>
        <end position="16"/>
    </location>
</feature>
<dbReference type="InterPro" id="IPR027417">
    <property type="entry name" value="P-loop_NTPase"/>
</dbReference>
<evidence type="ECO:0000256" key="1">
    <source>
        <dbReference type="ARBA" id="ARBA00004389"/>
    </source>
</evidence>
<dbReference type="NCBIfam" id="TIGR00231">
    <property type="entry name" value="small_GTP"/>
    <property type="match status" value="1"/>
</dbReference>
<feature type="region of interest" description="Disordered" evidence="12">
    <location>
        <begin position="1"/>
        <end position="39"/>
    </location>
</feature>
<dbReference type="RefSeq" id="XP_029220603.1">
    <property type="nucleotide sequence ID" value="XM_029363237.1"/>
</dbReference>
<dbReference type="STRING" id="94643.A0A2A9MHE9"/>
<dbReference type="GeneID" id="40309716"/>
<dbReference type="KEGG" id="bbes:BESB_047860"/>
<dbReference type="PRINTS" id="PR00449">
    <property type="entry name" value="RASTRNSFRMNG"/>
</dbReference>
<evidence type="ECO:0000256" key="5">
    <source>
        <dbReference type="ARBA" id="ARBA00022741"/>
    </source>
</evidence>
<dbReference type="GO" id="GO:0005525">
    <property type="term" value="F:GTP binding"/>
    <property type="evidence" value="ECO:0007669"/>
    <property type="project" value="UniProtKB-KW"/>
</dbReference>
<evidence type="ECO:0000256" key="6">
    <source>
        <dbReference type="ARBA" id="ARBA00022824"/>
    </source>
</evidence>
<dbReference type="VEuPathDB" id="ToxoDB:BESB_047860"/>
<keyword evidence="15" id="KW-1185">Reference proteome</keyword>
<dbReference type="Pfam" id="PF09439">
    <property type="entry name" value="SRPRB"/>
    <property type="match status" value="1"/>
</dbReference>
<dbReference type="InterPro" id="IPR024156">
    <property type="entry name" value="Small_GTPase_ARF"/>
</dbReference>
<protein>
    <recommendedName>
        <fullName evidence="3">Signal recognition particle receptor subunit beta</fullName>
    </recommendedName>
</protein>
<dbReference type="EMBL" id="NWUJ01000003">
    <property type="protein sequence ID" value="PFH36594.1"/>
    <property type="molecule type" value="Genomic_DNA"/>
</dbReference>
<accession>A0A2A9MHE9</accession>
<dbReference type="SUPFAM" id="SSF52540">
    <property type="entry name" value="P-loop containing nucleoside triphosphate hydrolases"/>
    <property type="match status" value="1"/>
</dbReference>
<keyword evidence="9 13" id="KW-0472">Membrane</keyword>
<dbReference type="OrthoDB" id="41266at2759"/>
<evidence type="ECO:0000256" key="13">
    <source>
        <dbReference type="SAM" id="Phobius"/>
    </source>
</evidence>
<proteinExistence type="inferred from homology"/>
<dbReference type="PANTHER" id="PTHR11711">
    <property type="entry name" value="ADP RIBOSYLATION FACTOR-RELATED"/>
    <property type="match status" value="1"/>
</dbReference>
<comment type="caution">
    <text evidence="14">The sequence shown here is derived from an EMBL/GenBank/DDBJ whole genome shotgun (WGS) entry which is preliminary data.</text>
</comment>
<evidence type="ECO:0000256" key="9">
    <source>
        <dbReference type="ARBA" id="ARBA00023136"/>
    </source>
</evidence>
<feature type="coiled-coil region" evidence="11">
    <location>
        <begin position="254"/>
        <end position="281"/>
    </location>
</feature>
<gene>
    <name evidence="14" type="ORF">BESB_047860</name>
</gene>
<evidence type="ECO:0000313" key="15">
    <source>
        <dbReference type="Proteomes" id="UP000224006"/>
    </source>
</evidence>
<evidence type="ECO:0000256" key="10">
    <source>
        <dbReference type="ARBA" id="ARBA00023170"/>
    </source>
</evidence>
<dbReference type="Proteomes" id="UP000224006">
    <property type="component" value="Chromosome III"/>
</dbReference>
<dbReference type="AlphaFoldDB" id="A0A2A9MHE9"/>
<evidence type="ECO:0000256" key="8">
    <source>
        <dbReference type="ARBA" id="ARBA00023134"/>
    </source>
</evidence>
<feature type="transmembrane region" description="Helical" evidence="13">
    <location>
        <begin position="72"/>
        <end position="93"/>
    </location>
</feature>
<dbReference type="InterPro" id="IPR019009">
    <property type="entry name" value="SRP_receptor_beta_su"/>
</dbReference>
<reference evidence="14 15" key="1">
    <citation type="submission" date="2017-09" db="EMBL/GenBank/DDBJ databases">
        <title>Genome sequencing of Besnoitia besnoiti strain Bb-Ger1.</title>
        <authorList>
            <person name="Schares G."/>
            <person name="Venepally P."/>
            <person name="Lorenzi H.A."/>
        </authorList>
    </citation>
    <scope>NUCLEOTIDE SEQUENCE [LARGE SCALE GENOMIC DNA]</scope>
    <source>
        <strain evidence="14 15">Bb-Ger1</strain>
    </source>
</reference>
<keyword evidence="7 13" id="KW-1133">Transmembrane helix</keyword>